<proteinExistence type="inferred from homology"/>
<dbReference type="OrthoDB" id="5242641at2"/>
<dbReference type="InterPro" id="IPR006016">
    <property type="entry name" value="UspA"/>
</dbReference>
<feature type="domain" description="UspA" evidence="2">
    <location>
        <begin position="2"/>
        <end position="135"/>
    </location>
</feature>
<dbReference type="InterPro" id="IPR014729">
    <property type="entry name" value="Rossmann-like_a/b/a_fold"/>
</dbReference>
<protein>
    <submittedName>
        <fullName evidence="3">Universal stress protein</fullName>
    </submittedName>
</protein>
<evidence type="ECO:0000313" key="3">
    <source>
        <dbReference type="EMBL" id="KAA0021918.1"/>
    </source>
</evidence>
<sequence>MTLVVGYAPDGKSTATIHLAALLAASTGEDLVVCSIIPSAPAPGLARIDGDFRDYMATAASAALDTARQEVPQGISATYVVHEAPSTSTGILELANRHAATIIVLGSSSAGVFGHVALGSVTSRLLYSSDVSVALSPRGFRVKPNQTIARVTAAYDGTLEQDELVLASAAVAARLKASLRLAAFAVRGPTPYTTQLGSDGENLVVATWVGDVERQTAAAIDRVRALPDVPDGLTSAIGHGRTWSEALEDIDWQPGDILAVGSSKSGPVARVFLGSRAIKIVRDSPVPVVVVPRSAAARLVDSAGG</sequence>
<dbReference type="Pfam" id="PF00582">
    <property type="entry name" value="Usp"/>
    <property type="match status" value="2"/>
</dbReference>
<evidence type="ECO:0000313" key="4">
    <source>
        <dbReference type="Proteomes" id="UP000322244"/>
    </source>
</evidence>
<dbReference type="SUPFAM" id="SSF52402">
    <property type="entry name" value="Adenine nucleotide alpha hydrolases-like"/>
    <property type="match status" value="2"/>
</dbReference>
<gene>
    <name evidence="3" type="ORF">FOY51_16120</name>
</gene>
<dbReference type="Gene3D" id="3.40.50.620">
    <property type="entry name" value="HUPs"/>
    <property type="match status" value="2"/>
</dbReference>
<evidence type="ECO:0000256" key="1">
    <source>
        <dbReference type="ARBA" id="ARBA00008791"/>
    </source>
</evidence>
<dbReference type="AlphaFoldDB" id="A0A5A7S6Y6"/>
<feature type="domain" description="UspA" evidence="2">
    <location>
        <begin position="150"/>
        <end position="292"/>
    </location>
</feature>
<keyword evidence="4" id="KW-1185">Reference proteome</keyword>
<dbReference type="PANTHER" id="PTHR46268:SF6">
    <property type="entry name" value="UNIVERSAL STRESS PROTEIN UP12"/>
    <property type="match status" value="1"/>
</dbReference>
<dbReference type="PANTHER" id="PTHR46268">
    <property type="entry name" value="STRESS RESPONSE PROTEIN NHAX"/>
    <property type="match status" value="1"/>
</dbReference>
<dbReference type="Proteomes" id="UP000322244">
    <property type="component" value="Unassembled WGS sequence"/>
</dbReference>
<evidence type="ECO:0000259" key="2">
    <source>
        <dbReference type="Pfam" id="PF00582"/>
    </source>
</evidence>
<dbReference type="RefSeq" id="WP_149431281.1">
    <property type="nucleotide sequence ID" value="NZ_VLNY01000007.1"/>
</dbReference>
<dbReference type="CDD" id="cd00293">
    <property type="entry name" value="USP-like"/>
    <property type="match status" value="1"/>
</dbReference>
<name>A0A5A7S6Y6_9NOCA</name>
<dbReference type="EMBL" id="VLNY01000007">
    <property type="protein sequence ID" value="KAA0021918.1"/>
    <property type="molecule type" value="Genomic_DNA"/>
</dbReference>
<comment type="similarity">
    <text evidence="1">Belongs to the universal stress protein A family.</text>
</comment>
<comment type="caution">
    <text evidence="3">The sequence shown here is derived from an EMBL/GenBank/DDBJ whole genome shotgun (WGS) entry which is preliminary data.</text>
</comment>
<organism evidence="3 4">
    <name type="scientific">Antrihabitans cavernicola</name>
    <dbReference type="NCBI Taxonomy" id="2495913"/>
    <lineage>
        <taxon>Bacteria</taxon>
        <taxon>Bacillati</taxon>
        <taxon>Actinomycetota</taxon>
        <taxon>Actinomycetes</taxon>
        <taxon>Mycobacteriales</taxon>
        <taxon>Nocardiaceae</taxon>
        <taxon>Antrihabitans</taxon>
    </lineage>
</organism>
<reference evidence="3 4" key="1">
    <citation type="submission" date="2019-07" db="EMBL/GenBank/DDBJ databases">
        <title>Rhodococcus cavernicolus sp. nov., isolated from a cave.</title>
        <authorList>
            <person name="Lee S.D."/>
        </authorList>
    </citation>
    <scope>NUCLEOTIDE SEQUENCE [LARGE SCALE GENOMIC DNA]</scope>
    <source>
        <strain evidence="3 4">C1-24</strain>
    </source>
</reference>
<accession>A0A5A7S6Y6</accession>